<proteinExistence type="predicted"/>
<protein>
    <submittedName>
        <fullName evidence="1">Uncharacterized protein</fullName>
    </submittedName>
</protein>
<comment type="caution">
    <text evidence="1">The sequence shown here is derived from an EMBL/GenBank/DDBJ whole genome shotgun (WGS) entry which is preliminary data.</text>
</comment>
<sequence>MRVTCPVLLSLMLLSGPVLASMATFVPDQIDDVIPGTDVTFQITVAVESLGGFNGAD</sequence>
<organism evidence="1">
    <name type="scientific">marine sediment metagenome</name>
    <dbReference type="NCBI Taxonomy" id="412755"/>
    <lineage>
        <taxon>unclassified sequences</taxon>
        <taxon>metagenomes</taxon>
        <taxon>ecological metagenomes</taxon>
    </lineage>
</organism>
<evidence type="ECO:0000313" key="1">
    <source>
        <dbReference type="EMBL" id="GAF98104.1"/>
    </source>
</evidence>
<name>X0TXT7_9ZZZZ</name>
<gene>
    <name evidence="1" type="ORF">S01H1_24781</name>
</gene>
<reference evidence="1" key="1">
    <citation type="journal article" date="2014" name="Front. Microbiol.">
        <title>High frequency of phylogenetically diverse reductive dehalogenase-homologous genes in deep subseafloor sedimentary metagenomes.</title>
        <authorList>
            <person name="Kawai M."/>
            <person name="Futagami T."/>
            <person name="Toyoda A."/>
            <person name="Takaki Y."/>
            <person name="Nishi S."/>
            <person name="Hori S."/>
            <person name="Arai W."/>
            <person name="Tsubouchi T."/>
            <person name="Morono Y."/>
            <person name="Uchiyama I."/>
            <person name="Ito T."/>
            <person name="Fujiyama A."/>
            <person name="Inagaki F."/>
            <person name="Takami H."/>
        </authorList>
    </citation>
    <scope>NUCLEOTIDE SEQUENCE</scope>
    <source>
        <strain evidence="1">Expedition CK06-06</strain>
    </source>
</reference>
<dbReference type="EMBL" id="BARS01014921">
    <property type="protein sequence ID" value="GAF98104.1"/>
    <property type="molecule type" value="Genomic_DNA"/>
</dbReference>
<dbReference type="AlphaFoldDB" id="X0TXT7"/>
<feature type="non-terminal residue" evidence="1">
    <location>
        <position position="57"/>
    </location>
</feature>
<accession>X0TXT7</accession>